<dbReference type="CDD" id="cd23763">
    <property type="entry name" value="ASKHA_ATPase_ROK"/>
    <property type="match status" value="1"/>
</dbReference>
<dbReference type="Gene3D" id="3.30.420.40">
    <property type="match status" value="2"/>
</dbReference>
<keyword evidence="2" id="KW-0418">Kinase</keyword>
<protein>
    <submittedName>
        <fullName evidence="2">Glucokinase</fullName>
    </submittedName>
</protein>
<name>A0A495J6Z6_9SPHI</name>
<evidence type="ECO:0000256" key="1">
    <source>
        <dbReference type="ARBA" id="ARBA00006479"/>
    </source>
</evidence>
<dbReference type="InterPro" id="IPR000600">
    <property type="entry name" value="ROK"/>
</dbReference>
<comment type="caution">
    <text evidence="2">The sequence shown here is derived from an EMBL/GenBank/DDBJ whole genome shotgun (WGS) entry which is preliminary data.</text>
</comment>
<dbReference type="GO" id="GO:0016301">
    <property type="term" value="F:kinase activity"/>
    <property type="evidence" value="ECO:0007669"/>
    <property type="project" value="UniProtKB-KW"/>
</dbReference>
<sequence length="298" mass="32782">MKQEDLILGIDIGGSHITVGFVDLNTREIVQKSYFRAFINSWGEATDIIAAWTAIIEQAFATVNITEKKIGIAMPGPFDYEAGISYIKGNKKYDSLYGLNIKQLLAQRLNIPTANILMFNDAECFLKGEVFAGAALNSKKAIALTLGTGLGTAVYNNGVAADGELWNSPMMDGIAEDYISTRWFLKEYFDRTGINIANVKALNDICGVSGVARAVFKLFAENLAVFLESFIEKEHPDVIVIGGNITKASLRFMPHLLSCLNKKDIHIPIEITELGELAPLFGAASYWVNNTYHLQDTE</sequence>
<organism evidence="2 3">
    <name type="scientific">Mucilaginibacter gracilis</name>
    <dbReference type="NCBI Taxonomy" id="423350"/>
    <lineage>
        <taxon>Bacteria</taxon>
        <taxon>Pseudomonadati</taxon>
        <taxon>Bacteroidota</taxon>
        <taxon>Sphingobacteriia</taxon>
        <taxon>Sphingobacteriales</taxon>
        <taxon>Sphingobacteriaceae</taxon>
        <taxon>Mucilaginibacter</taxon>
    </lineage>
</organism>
<dbReference type="SUPFAM" id="SSF53067">
    <property type="entry name" value="Actin-like ATPase domain"/>
    <property type="match status" value="1"/>
</dbReference>
<dbReference type="EMBL" id="RBKU01000001">
    <property type="protein sequence ID" value="RKR84372.1"/>
    <property type="molecule type" value="Genomic_DNA"/>
</dbReference>
<gene>
    <name evidence="2" type="ORF">BDD43_4606</name>
</gene>
<keyword evidence="2" id="KW-0808">Transferase</keyword>
<dbReference type="PANTHER" id="PTHR18964">
    <property type="entry name" value="ROK (REPRESSOR, ORF, KINASE) FAMILY"/>
    <property type="match status" value="1"/>
</dbReference>
<dbReference type="InterPro" id="IPR043129">
    <property type="entry name" value="ATPase_NBD"/>
</dbReference>
<comment type="similarity">
    <text evidence="1">Belongs to the ROK (NagC/XylR) family.</text>
</comment>
<evidence type="ECO:0000313" key="3">
    <source>
        <dbReference type="Proteomes" id="UP000268007"/>
    </source>
</evidence>
<reference evidence="2 3" key="1">
    <citation type="submission" date="2018-10" db="EMBL/GenBank/DDBJ databases">
        <title>Genomic Encyclopedia of Archaeal and Bacterial Type Strains, Phase II (KMG-II): from individual species to whole genera.</title>
        <authorList>
            <person name="Goeker M."/>
        </authorList>
    </citation>
    <scope>NUCLEOTIDE SEQUENCE [LARGE SCALE GENOMIC DNA]</scope>
    <source>
        <strain evidence="2 3">DSM 18602</strain>
    </source>
</reference>
<proteinExistence type="inferred from homology"/>
<dbReference type="Proteomes" id="UP000268007">
    <property type="component" value="Unassembled WGS sequence"/>
</dbReference>
<accession>A0A495J6Z6</accession>
<dbReference type="PANTHER" id="PTHR18964:SF149">
    <property type="entry name" value="BIFUNCTIONAL UDP-N-ACETYLGLUCOSAMINE 2-EPIMERASE_N-ACETYLMANNOSAMINE KINASE"/>
    <property type="match status" value="1"/>
</dbReference>
<dbReference type="AlphaFoldDB" id="A0A495J6Z6"/>
<dbReference type="Pfam" id="PF00480">
    <property type="entry name" value="ROK"/>
    <property type="match status" value="1"/>
</dbReference>
<evidence type="ECO:0000313" key="2">
    <source>
        <dbReference type="EMBL" id="RKR84372.1"/>
    </source>
</evidence>
<keyword evidence="3" id="KW-1185">Reference proteome</keyword>